<feature type="region of interest" description="Disordered" evidence="1">
    <location>
        <begin position="1"/>
        <end position="26"/>
    </location>
</feature>
<keyword evidence="2" id="KW-0812">Transmembrane</keyword>
<name>A0A165Q5K9_9APHY</name>
<keyword evidence="2" id="KW-1133">Transmembrane helix</keyword>
<dbReference type="EMBL" id="KV429061">
    <property type="protein sequence ID" value="KZT69032.1"/>
    <property type="molecule type" value="Genomic_DNA"/>
</dbReference>
<sequence length="183" mass="18876">MATNTSSTSTAISSPPQASSTTNVGPYPGKPTTVIASSAATSLVTMSTTLSAAMSSSTTTTHHHSHSPVIAGGVVGGLGGLLVLVGLLLWLRRRHRKPKVAPSAEFMAYAAALRSPAPTPDVTLMRASSPEPDSPRHASHGSHTDPLFEKLREAVAQMRHLHPKGGEGGGIVDELQGDDLFGV</sequence>
<dbReference type="AlphaFoldDB" id="A0A165Q5K9"/>
<feature type="region of interest" description="Disordered" evidence="1">
    <location>
        <begin position="120"/>
        <end position="144"/>
    </location>
</feature>
<keyword evidence="2" id="KW-0472">Membrane</keyword>
<protein>
    <recommendedName>
        <fullName evidence="5">Mid2 domain-containing protein</fullName>
    </recommendedName>
</protein>
<feature type="transmembrane region" description="Helical" evidence="2">
    <location>
        <begin position="69"/>
        <end position="91"/>
    </location>
</feature>
<keyword evidence="4" id="KW-1185">Reference proteome</keyword>
<evidence type="ECO:0000313" key="4">
    <source>
        <dbReference type="Proteomes" id="UP000076727"/>
    </source>
</evidence>
<organism evidence="3 4">
    <name type="scientific">Daedalea quercina L-15889</name>
    <dbReference type="NCBI Taxonomy" id="1314783"/>
    <lineage>
        <taxon>Eukaryota</taxon>
        <taxon>Fungi</taxon>
        <taxon>Dikarya</taxon>
        <taxon>Basidiomycota</taxon>
        <taxon>Agaricomycotina</taxon>
        <taxon>Agaricomycetes</taxon>
        <taxon>Polyporales</taxon>
        <taxon>Fomitopsis</taxon>
    </lineage>
</organism>
<evidence type="ECO:0000256" key="2">
    <source>
        <dbReference type="SAM" id="Phobius"/>
    </source>
</evidence>
<feature type="compositionally biased region" description="Low complexity" evidence="1">
    <location>
        <begin position="1"/>
        <end position="22"/>
    </location>
</feature>
<evidence type="ECO:0008006" key="5">
    <source>
        <dbReference type="Google" id="ProtNLM"/>
    </source>
</evidence>
<feature type="region of interest" description="Disordered" evidence="1">
    <location>
        <begin position="161"/>
        <end position="183"/>
    </location>
</feature>
<dbReference type="STRING" id="1314783.A0A165Q5K9"/>
<gene>
    <name evidence="3" type="ORF">DAEQUDRAFT_727220</name>
</gene>
<evidence type="ECO:0000256" key="1">
    <source>
        <dbReference type="SAM" id="MobiDB-lite"/>
    </source>
</evidence>
<accession>A0A165Q5K9</accession>
<evidence type="ECO:0000313" key="3">
    <source>
        <dbReference type="EMBL" id="KZT69032.1"/>
    </source>
</evidence>
<proteinExistence type="predicted"/>
<dbReference type="OrthoDB" id="10549138at2759"/>
<dbReference type="Proteomes" id="UP000076727">
    <property type="component" value="Unassembled WGS sequence"/>
</dbReference>
<reference evidence="3 4" key="1">
    <citation type="journal article" date="2016" name="Mol. Biol. Evol.">
        <title>Comparative Genomics of Early-Diverging Mushroom-Forming Fungi Provides Insights into the Origins of Lignocellulose Decay Capabilities.</title>
        <authorList>
            <person name="Nagy L.G."/>
            <person name="Riley R."/>
            <person name="Tritt A."/>
            <person name="Adam C."/>
            <person name="Daum C."/>
            <person name="Floudas D."/>
            <person name="Sun H."/>
            <person name="Yadav J.S."/>
            <person name="Pangilinan J."/>
            <person name="Larsson K.H."/>
            <person name="Matsuura K."/>
            <person name="Barry K."/>
            <person name="Labutti K."/>
            <person name="Kuo R."/>
            <person name="Ohm R.A."/>
            <person name="Bhattacharya S.S."/>
            <person name="Shirouzu T."/>
            <person name="Yoshinaga Y."/>
            <person name="Martin F.M."/>
            <person name="Grigoriev I.V."/>
            <person name="Hibbett D.S."/>
        </authorList>
    </citation>
    <scope>NUCLEOTIDE SEQUENCE [LARGE SCALE GENOMIC DNA]</scope>
    <source>
        <strain evidence="3 4">L-15889</strain>
    </source>
</reference>